<name>A0A418XZ02_9GAMM</name>
<proteinExistence type="predicted"/>
<dbReference type="RefSeq" id="WP_119917770.1">
    <property type="nucleotide sequence ID" value="NZ_QYYA01000002.1"/>
</dbReference>
<reference evidence="1 2" key="1">
    <citation type="submission" date="2018-09" db="EMBL/GenBank/DDBJ databases">
        <title>Alcanivorax profundi sp. nov., isolated from 1000 m-depth seawater of the Mariana Trench.</title>
        <authorList>
            <person name="Liu J."/>
        </authorList>
    </citation>
    <scope>NUCLEOTIDE SEQUENCE [LARGE SCALE GENOMIC DNA]</scope>
    <source>
        <strain evidence="1 2">MTEO17</strain>
    </source>
</reference>
<protein>
    <submittedName>
        <fullName evidence="1">Uncharacterized protein</fullName>
    </submittedName>
</protein>
<dbReference type="AlphaFoldDB" id="A0A418XZ02"/>
<keyword evidence="2" id="KW-1185">Reference proteome</keyword>
<evidence type="ECO:0000313" key="1">
    <source>
        <dbReference type="EMBL" id="RJG18249.1"/>
    </source>
</evidence>
<organism evidence="1 2">
    <name type="scientific">Alcanivorax profundi</name>
    <dbReference type="NCBI Taxonomy" id="2338368"/>
    <lineage>
        <taxon>Bacteria</taxon>
        <taxon>Pseudomonadati</taxon>
        <taxon>Pseudomonadota</taxon>
        <taxon>Gammaproteobacteria</taxon>
        <taxon>Oceanospirillales</taxon>
        <taxon>Alcanivoracaceae</taxon>
        <taxon>Alcanivorax</taxon>
    </lineage>
</organism>
<dbReference type="OrthoDB" id="7033340at2"/>
<dbReference type="Proteomes" id="UP000283734">
    <property type="component" value="Unassembled WGS sequence"/>
</dbReference>
<sequence>MITSLGDTVGVIMSAHFVLDGEFVEKTRSTFPLKGKELIDCGSTTEIYDAGDTIYRLASDGASHTFVIRAGSEGLAVPKCFNDWGRLEGDGDMAGYDDLWLAEFEKLVPLSVSPELESEVKAWIKAVLALAEVDDALVIVRDELERVRLAIPKCETPVSLALVAETMVFMCEQCLKESADLDFNETNLMMRPSTGEVLVTDPAHGYY</sequence>
<evidence type="ECO:0000313" key="2">
    <source>
        <dbReference type="Proteomes" id="UP000283734"/>
    </source>
</evidence>
<gene>
    <name evidence="1" type="ORF">D4A39_07175</name>
</gene>
<dbReference type="EMBL" id="QYYA01000002">
    <property type="protein sequence ID" value="RJG18249.1"/>
    <property type="molecule type" value="Genomic_DNA"/>
</dbReference>
<accession>A0A418XZ02</accession>
<comment type="caution">
    <text evidence="1">The sequence shown here is derived from an EMBL/GenBank/DDBJ whole genome shotgun (WGS) entry which is preliminary data.</text>
</comment>